<gene>
    <name evidence="3" type="primary">dhkG</name>
    <name evidence="3" type="ORF">DFA_00985</name>
</gene>
<name>F4PUZ4_CACFS</name>
<dbReference type="OrthoDB" id="19417at2759"/>
<dbReference type="GO" id="GO:0004672">
    <property type="term" value="F:protein kinase activity"/>
    <property type="evidence" value="ECO:0007669"/>
    <property type="project" value="InterPro"/>
</dbReference>
<feature type="region of interest" description="Disordered" evidence="1">
    <location>
        <begin position="225"/>
        <end position="279"/>
    </location>
</feature>
<keyword evidence="3" id="KW-0418">Kinase</keyword>
<dbReference type="EMBL" id="GL883010">
    <property type="protein sequence ID" value="EGG21110.1"/>
    <property type="molecule type" value="Genomic_DNA"/>
</dbReference>
<dbReference type="KEGG" id="dfa:DFA_00985"/>
<dbReference type="Gene3D" id="3.40.50.300">
    <property type="entry name" value="P-loop containing nucleotide triphosphate hydrolases"/>
    <property type="match status" value="1"/>
</dbReference>
<dbReference type="InterPro" id="IPR027417">
    <property type="entry name" value="P-loop_NTPase"/>
</dbReference>
<dbReference type="Gene3D" id="1.10.510.10">
    <property type="entry name" value="Transferase(Phosphotransferase) domain 1"/>
    <property type="match status" value="1"/>
</dbReference>
<proteinExistence type="predicted"/>
<dbReference type="PANTHER" id="PTHR43642:SF1">
    <property type="entry name" value="HYBRID SIGNAL TRANSDUCTION HISTIDINE KINASE G"/>
    <property type="match status" value="1"/>
</dbReference>
<dbReference type="InterPro" id="IPR053159">
    <property type="entry name" value="Hybrid_Histidine_Kinase"/>
</dbReference>
<dbReference type="PROSITE" id="PS50011">
    <property type="entry name" value="PROTEIN_KINASE_DOM"/>
    <property type="match status" value="1"/>
</dbReference>
<dbReference type="STRING" id="1054147.F4PUZ4"/>
<reference evidence="4" key="1">
    <citation type="journal article" date="2011" name="Genome Res.">
        <title>Phylogeny-wide analysis of social amoeba genomes highlights ancient origins for complex intercellular communication.</title>
        <authorList>
            <person name="Heidel A.J."/>
            <person name="Lawal H.M."/>
            <person name="Felder M."/>
            <person name="Schilde C."/>
            <person name="Helps N.R."/>
            <person name="Tunggal B."/>
            <person name="Rivero F."/>
            <person name="John U."/>
            <person name="Schleicher M."/>
            <person name="Eichinger L."/>
            <person name="Platzer M."/>
            <person name="Noegel A.A."/>
            <person name="Schaap P."/>
            <person name="Gloeckner G."/>
        </authorList>
    </citation>
    <scope>NUCLEOTIDE SEQUENCE [LARGE SCALE GENOMIC DNA]</scope>
    <source>
        <strain evidence="4">SH3</strain>
    </source>
</reference>
<feature type="compositionally biased region" description="Low complexity" evidence="1">
    <location>
        <begin position="247"/>
        <end position="272"/>
    </location>
</feature>
<dbReference type="SUPFAM" id="SSF52540">
    <property type="entry name" value="P-loop containing nucleoside triphosphate hydrolases"/>
    <property type="match status" value="1"/>
</dbReference>
<feature type="compositionally biased region" description="Low complexity" evidence="1">
    <location>
        <begin position="57"/>
        <end position="91"/>
    </location>
</feature>
<feature type="compositionally biased region" description="Basic and acidic residues" evidence="1">
    <location>
        <begin position="157"/>
        <end position="170"/>
    </location>
</feature>
<dbReference type="Pfam" id="PF13191">
    <property type="entry name" value="AAA_16"/>
    <property type="match status" value="1"/>
</dbReference>
<dbReference type="SMART" id="SM00220">
    <property type="entry name" value="S_TKc"/>
    <property type="match status" value="1"/>
</dbReference>
<evidence type="ECO:0000256" key="1">
    <source>
        <dbReference type="SAM" id="MobiDB-lite"/>
    </source>
</evidence>
<feature type="compositionally biased region" description="Low complexity" evidence="1">
    <location>
        <begin position="424"/>
        <end position="458"/>
    </location>
</feature>
<feature type="compositionally biased region" description="Low complexity" evidence="1">
    <location>
        <begin position="171"/>
        <end position="192"/>
    </location>
</feature>
<feature type="region of interest" description="Disordered" evidence="1">
    <location>
        <begin position="414"/>
        <end position="494"/>
    </location>
</feature>
<organism evidence="3 4">
    <name type="scientific">Cavenderia fasciculata</name>
    <name type="common">Slime mold</name>
    <name type="synonym">Dictyostelium fasciculatum</name>
    <dbReference type="NCBI Taxonomy" id="261658"/>
    <lineage>
        <taxon>Eukaryota</taxon>
        <taxon>Amoebozoa</taxon>
        <taxon>Evosea</taxon>
        <taxon>Eumycetozoa</taxon>
        <taxon>Dictyostelia</taxon>
        <taxon>Acytosteliales</taxon>
        <taxon>Cavenderiaceae</taxon>
        <taxon>Cavenderia</taxon>
    </lineage>
</organism>
<evidence type="ECO:0000259" key="2">
    <source>
        <dbReference type="PROSITE" id="PS50011"/>
    </source>
</evidence>
<feature type="compositionally biased region" description="Polar residues" evidence="1">
    <location>
        <begin position="459"/>
        <end position="468"/>
    </location>
</feature>
<keyword evidence="3" id="KW-0808">Transferase</keyword>
<sequence length="1294" mass="143545">MNMSSASWLQDFYIGEKIQEEKIFSIFTATYFSHNNLFLNQWNQPNAQLPHQPNYVSSTSSASSASSASSNSHSNGNSNNNNNNNNNNNSISLSSNINSISNNNNNNNINQQLVLKNNNNVINGINTTNNNNNNNNVFKLDQSSSPLILKQQQQFPKIKDKEKDKDKDQDQSTSLTNNPTVSTTSTSSTTSTLLSATSINLVSPRTDINNNNNNNGYIKTHIKGASSASSIPTPPSALLQPTPAIVSSNTTSTTSTTTSSKQSTSSSSSQTQPVTVGAPQTPHLAKHFSLENVNYDGVSSGGSSSSSSSLSGLSVPPITYTGASANSGTPSSASRHAEILFSNQKVLLKIINTKYPSMDLMSLFQREFAILSILNNIDGVIKVLRAQTEVGSIFAFVLEDSGFKPLTSVFSSMGPPTPTSLQGNRSTSTSTSTNNTTTTSSSSSQQSSESRESSLNNSQTRSTPNSGDTASTQSSSLSPASQSNKLPTPQSSSPIITSTTAIKFQDMDLMTFINISIQLAKILEEIHLRGCIHRDIRPSNIYISNGIVKLANFQFSVIKLSNGQTIDNSLLYLKTFPEIGRYNSTSYYYSSPEETGRTQHTVDYRSDLYSLGVTFYELLTNRLPFQTNDLSELIHAHLAKKAPFVSDLNYNVPPILSKIIDKLLKKSPDERYNSAYGLRRDLEICKSQISSNCTTDGFELGIYDVLHRPHIPTELYSRKNELNAIYQSVNRVCKGNKEFIFVSGGSGVGKTSLINAAKKKAPSGPRFIAGKFDLYNRGVPYSAIIEALNELMHMILVLSPVELAFYKEKLHRSLGPNVGVIVNVIPLLELIVGQYPPVPALPPSESQNRFDLAFKDFLRVFSEEGHPLVLFLDDLQRADEGSCRLIKLILENNNNLRHLLIIGAYREDNTAFTNTNKQHWLSLCEEISIPVTRISLKPLDLMDVNYLVASSLHKHPNETYVLSEVVLSKTHGNPFFTIQFLKTLFNENLVFFDVNCDSWKWDITNIQTRQYTDNVVEFMVSNLQQLSIESQRVMQLASCIGNIFDLDMLSVVAECTTEEILRLLTPIIAQDLILNIDDRKYRFVHDRVQQAAYSLVLQGKEKPEIHLNIGRSLYANAGGCIDKDQSTIFDIVNQYNLFDERNRTINDGDADLTVGVIDDTEQKERLEMVEHCVARLIIYASNSKQNFYVMVLLVQAELCHVHGKYIEAMELFSEAISEAQLNKYVQYEALANEMAARMYVKLTKYAVARAYLLEAQLCYRRTVLPSTNNWIDPVHQQPAAKQQAECPVPASRCI</sequence>
<accession>F4PUZ4</accession>
<feature type="region of interest" description="Disordered" evidence="1">
    <location>
        <begin position="154"/>
        <end position="192"/>
    </location>
</feature>
<dbReference type="InterPro" id="IPR011009">
    <property type="entry name" value="Kinase-like_dom_sf"/>
</dbReference>
<dbReference type="SUPFAM" id="SSF56112">
    <property type="entry name" value="Protein kinase-like (PK-like)"/>
    <property type="match status" value="1"/>
</dbReference>
<dbReference type="Proteomes" id="UP000007797">
    <property type="component" value="Unassembled WGS sequence"/>
</dbReference>
<feature type="domain" description="Protein kinase" evidence="2">
    <location>
        <begin position="295"/>
        <end position="684"/>
    </location>
</feature>
<dbReference type="GO" id="GO:0005524">
    <property type="term" value="F:ATP binding"/>
    <property type="evidence" value="ECO:0007669"/>
    <property type="project" value="InterPro"/>
</dbReference>
<dbReference type="Pfam" id="PF00069">
    <property type="entry name" value="Pkinase"/>
    <property type="match status" value="1"/>
</dbReference>
<dbReference type="InterPro" id="IPR008266">
    <property type="entry name" value="Tyr_kinase_AS"/>
</dbReference>
<dbReference type="RefSeq" id="XP_004358960.1">
    <property type="nucleotide sequence ID" value="XM_004358903.1"/>
</dbReference>
<dbReference type="InterPro" id="IPR041664">
    <property type="entry name" value="AAA_16"/>
</dbReference>
<evidence type="ECO:0000313" key="4">
    <source>
        <dbReference type="Proteomes" id="UP000007797"/>
    </source>
</evidence>
<dbReference type="GeneID" id="14873091"/>
<dbReference type="InterPro" id="IPR000719">
    <property type="entry name" value="Prot_kinase_dom"/>
</dbReference>
<protein>
    <submittedName>
        <fullName evidence="3">Histidine kinase</fullName>
    </submittedName>
</protein>
<dbReference type="PANTHER" id="PTHR43642">
    <property type="entry name" value="HYBRID SIGNAL TRANSDUCTION HISTIDINE KINASE G"/>
    <property type="match status" value="1"/>
</dbReference>
<feature type="compositionally biased region" description="Low complexity" evidence="1">
    <location>
        <begin position="469"/>
        <end position="494"/>
    </location>
</feature>
<keyword evidence="4" id="KW-1185">Reference proteome</keyword>
<dbReference type="PROSITE" id="PS00109">
    <property type="entry name" value="PROTEIN_KINASE_TYR"/>
    <property type="match status" value="1"/>
</dbReference>
<feature type="region of interest" description="Disordered" evidence="1">
    <location>
        <begin position="49"/>
        <end position="91"/>
    </location>
</feature>
<evidence type="ECO:0000313" key="3">
    <source>
        <dbReference type="EMBL" id="EGG21110.1"/>
    </source>
</evidence>